<name>A0A381NMP2_9ZZZZ</name>
<accession>A0A381NMP2</accession>
<dbReference type="EMBL" id="UINC01000408">
    <property type="protein sequence ID" value="SUZ54803.1"/>
    <property type="molecule type" value="Genomic_DNA"/>
</dbReference>
<organism evidence="1">
    <name type="scientific">marine metagenome</name>
    <dbReference type="NCBI Taxonomy" id="408172"/>
    <lineage>
        <taxon>unclassified sequences</taxon>
        <taxon>metagenomes</taxon>
        <taxon>ecological metagenomes</taxon>
    </lineage>
</organism>
<sequence>MQDDLAIAVENLLIKSQVFFVHRRA</sequence>
<proteinExistence type="predicted"/>
<gene>
    <name evidence="1" type="ORF">METZ01_LOCUS7657</name>
</gene>
<evidence type="ECO:0000313" key="1">
    <source>
        <dbReference type="EMBL" id="SUZ54803.1"/>
    </source>
</evidence>
<reference evidence="1" key="1">
    <citation type="submission" date="2018-05" db="EMBL/GenBank/DDBJ databases">
        <authorList>
            <person name="Lanie J.A."/>
            <person name="Ng W.-L."/>
            <person name="Kazmierczak K.M."/>
            <person name="Andrzejewski T.M."/>
            <person name="Davidsen T.M."/>
            <person name="Wayne K.J."/>
            <person name="Tettelin H."/>
            <person name="Glass J.I."/>
            <person name="Rusch D."/>
            <person name="Podicherti R."/>
            <person name="Tsui H.-C.T."/>
            <person name="Winkler M.E."/>
        </authorList>
    </citation>
    <scope>NUCLEOTIDE SEQUENCE</scope>
</reference>
<dbReference type="AlphaFoldDB" id="A0A381NMP2"/>
<protein>
    <submittedName>
        <fullName evidence="1">Uncharacterized protein</fullName>
    </submittedName>
</protein>